<evidence type="ECO:0000313" key="8">
    <source>
        <dbReference type="Proteomes" id="UP000666369"/>
    </source>
</evidence>
<comment type="subcellular location">
    <subcellularLocation>
        <location evidence="1">Cell membrane</location>
        <topology evidence="1">Multi-pass membrane protein</topology>
    </subcellularLocation>
</comment>
<dbReference type="PANTHER" id="PTHR30250">
    <property type="entry name" value="PST FAMILY PREDICTED COLANIC ACID TRANSPORTER"/>
    <property type="match status" value="1"/>
</dbReference>
<evidence type="ECO:0000256" key="5">
    <source>
        <dbReference type="ARBA" id="ARBA00023136"/>
    </source>
</evidence>
<keyword evidence="8" id="KW-1185">Reference proteome</keyword>
<protein>
    <recommendedName>
        <fullName evidence="9">Oligosaccharide flippase family protein</fullName>
    </recommendedName>
</protein>
<feature type="transmembrane region" description="Helical" evidence="6">
    <location>
        <begin position="398"/>
        <end position="416"/>
    </location>
</feature>
<evidence type="ECO:0000256" key="2">
    <source>
        <dbReference type="ARBA" id="ARBA00022475"/>
    </source>
</evidence>
<evidence type="ECO:0008006" key="9">
    <source>
        <dbReference type="Google" id="ProtNLM"/>
    </source>
</evidence>
<keyword evidence="3 6" id="KW-0812">Transmembrane</keyword>
<dbReference type="Proteomes" id="UP000666369">
    <property type="component" value="Unassembled WGS sequence"/>
</dbReference>
<keyword evidence="4 6" id="KW-1133">Transmembrane helix</keyword>
<feature type="transmembrane region" description="Helical" evidence="6">
    <location>
        <begin position="268"/>
        <end position="285"/>
    </location>
</feature>
<feature type="transmembrane region" description="Helical" evidence="6">
    <location>
        <begin position="97"/>
        <end position="120"/>
    </location>
</feature>
<feature type="transmembrane region" description="Helical" evidence="6">
    <location>
        <begin position="126"/>
        <end position="152"/>
    </location>
</feature>
<feature type="transmembrane region" description="Helical" evidence="6">
    <location>
        <begin position="191"/>
        <end position="212"/>
    </location>
</feature>
<dbReference type="RefSeq" id="WP_166102297.1">
    <property type="nucleotide sequence ID" value="NZ_JAADJT010000004.1"/>
</dbReference>
<evidence type="ECO:0000256" key="3">
    <source>
        <dbReference type="ARBA" id="ARBA00022692"/>
    </source>
</evidence>
<evidence type="ECO:0000256" key="6">
    <source>
        <dbReference type="SAM" id="Phobius"/>
    </source>
</evidence>
<feature type="transmembrane region" description="Helical" evidence="6">
    <location>
        <begin position="232"/>
        <end position="256"/>
    </location>
</feature>
<organism evidence="7 8">
    <name type="scientific">Duganella aceris</name>
    <dbReference type="NCBI Taxonomy" id="2703883"/>
    <lineage>
        <taxon>Bacteria</taxon>
        <taxon>Pseudomonadati</taxon>
        <taxon>Pseudomonadota</taxon>
        <taxon>Betaproteobacteria</taxon>
        <taxon>Burkholderiales</taxon>
        <taxon>Oxalobacteraceae</taxon>
        <taxon>Telluria group</taxon>
        <taxon>Duganella</taxon>
    </lineage>
</organism>
<keyword evidence="5 6" id="KW-0472">Membrane</keyword>
<evidence type="ECO:0000256" key="1">
    <source>
        <dbReference type="ARBA" id="ARBA00004651"/>
    </source>
</evidence>
<evidence type="ECO:0000256" key="4">
    <source>
        <dbReference type="ARBA" id="ARBA00022989"/>
    </source>
</evidence>
<name>A0ABX0FJN3_9BURK</name>
<keyword evidence="2" id="KW-1003">Cell membrane</keyword>
<dbReference type="EMBL" id="JAADJT010000004">
    <property type="protein sequence ID" value="NGZ84763.1"/>
    <property type="molecule type" value="Genomic_DNA"/>
</dbReference>
<reference evidence="8" key="1">
    <citation type="submission" date="2023-07" db="EMBL/GenBank/DDBJ databases">
        <title>Duganella aceri sp. nov., isolated from tree sap.</title>
        <authorList>
            <person name="Kim I.S."/>
        </authorList>
    </citation>
    <scope>NUCLEOTIDE SEQUENCE [LARGE SCALE GENOMIC DNA]</scope>
    <source>
        <strain evidence="8">SAP-35</strain>
    </source>
</reference>
<comment type="caution">
    <text evidence="7">The sequence shown here is derived from an EMBL/GenBank/DDBJ whole genome shotgun (WGS) entry which is preliminary data.</text>
</comment>
<accession>A0ABX0FJN3</accession>
<proteinExistence type="predicted"/>
<feature type="transmembrane region" description="Helical" evidence="6">
    <location>
        <begin position="335"/>
        <end position="353"/>
    </location>
</feature>
<sequence>MRVPTMTDAAPRARALAALGRPLLLSLGNQMLSSGGNFLVGLYLARNLPLEQFGLFGICYGICMLYIGVGNAVLLTQMTVGMADQPAAARAAYAGSMLAGVMALGLALVPPALAAALWLWWLDSPYLSLVAPVTLTAALLLCAEFFISYAYVRHEERAALLVNGAAMATLAGGLLALHLSGYTPTAAGVLLLYAAGAALGSLLAGAGAPLVLRQRPRALAGEWRAAWRHGRWALGGVAISWIQAQSATYTLAAMLGPAGAGLANLSRLFISPFTFLLPAINKIVIPRLVSLRRSDPRRMRRLSTLITAALVLLAALYALVLLSCLGWLVPLVLGYTLPALPALVAVWCVVLLFQVGRSGGALLLQMQLKFKQLTLITVPSAALAVAAAVLLMRQYQEAGAIAGVLAGEMLLALLVWKEIGHGARAEHR</sequence>
<feature type="transmembrane region" description="Helical" evidence="6">
    <location>
        <begin position="159"/>
        <end position="179"/>
    </location>
</feature>
<dbReference type="InterPro" id="IPR050833">
    <property type="entry name" value="Poly_Biosynth_Transport"/>
</dbReference>
<evidence type="ECO:0000313" key="7">
    <source>
        <dbReference type="EMBL" id="NGZ84763.1"/>
    </source>
</evidence>
<feature type="transmembrane region" description="Helical" evidence="6">
    <location>
        <begin position="54"/>
        <end position="76"/>
    </location>
</feature>
<gene>
    <name evidence="7" type="ORF">GW587_10895</name>
</gene>
<dbReference type="PANTHER" id="PTHR30250:SF11">
    <property type="entry name" value="O-ANTIGEN TRANSPORTER-RELATED"/>
    <property type="match status" value="1"/>
</dbReference>
<feature type="transmembrane region" description="Helical" evidence="6">
    <location>
        <begin position="305"/>
        <end position="329"/>
    </location>
</feature>
<feature type="transmembrane region" description="Helical" evidence="6">
    <location>
        <begin position="373"/>
        <end position="392"/>
    </location>
</feature>